<proteinExistence type="predicted"/>
<sequence>MSEAAAVPVGAPRGTAVPAPWPAGAAGSAGAEDIAGAVTRRPEPTCGAGAS</sequence>
<evidence type="ECO:0000256" key="1">
    <source>
        <dbReference type="SAM" id="MobiDB-lite"/>
    </source>
</evidence>
<accession>D6YA31</accession>
<dbReference type="EMBL" id="CP001874">
    <property type="protein sequence ID" value="ADG88174.1"/>
    <property type="molecule type" value="Genomic_DNA"/>
</dbReference>
<keyword evidence="3" id="KW-1185">Reference proteome</keyword>
<organism evidence="2 3">
    <name type="scientific">Thermobispora bispora (strain ATCC 19993 / DSM 43833 / CBS 139.67 / JCM 10125 / KCTC 9307 / NBRC 14880 / R51)</name>
    <dbReference type="NCBI Taxonomy" id="469371"/>
    <lineage>
        <taxon>Bacteria</taxon>
        <taxon>Bacillati</taxon>
        <taxon>Actinomycetota</taxon>
        <taxon>Actinomycetes</taxon>
        <taxon>Streptosporangiales</taxon>
        <taxon>Streptosporangiaceae</taxon>
        <taxon>Thermobispora</taxon>
    </lineage>
</organism>
<dbReference type="HOGENOM" id="CLU_3104879_0_0_11"/>
<feature type="compositionally biased region" description="Low complexity" evidence="1">
    <location>
        <begin position="14"/>
        <end position="29"/>
    </location>
</feature>
<reference evidence="2 3" key="1">
    <citation type="submission" date="2010-01" db="EMBL/GenBank/DDBJ databases">
        <title>The complete genome of Thermobispora bispora DSM 43833.</title>
        <authorList>
            <consortium name="US DOE Joint Genome Institute (JGI-PGF)"/>
            <person name="Lucas S."/>
            <person name="Copeland A."/>
            <person name="Lapidus A."/>
            <person name="Glavina del Rio T."/>
            <person name="Dalin E."/>
            <person name="Tice H."/>
            <person name="Bruce D."/>
            <person name="Goodwin L."/>
            <person name="Pitluck S."/>
            <person name="Kyrpides N."/>
            <person name="Mavromatis K."/>
            <person name="Ivanova N."/>
            <person name="Mikhailova N."/>
            <person name="Chertkov O."/>
            <person name="Brettin T."/>
            <person name="Detter J.C."/>
            <person name="Han C."/>
            <person name="Larimer F."/>
            <person name="Land M."/>
            <person name="Hauser L."/>
            <person name="Markowitz V."/>
            <person name="Cheng J.-F."/>
            <person name="Hugenholtz P."/>
            <person name="Woyke T."/>
            <person name="Wu D."/>
            <person name="Jando M."/>
            <person name="Schneider S."/>
            <person name="Klenk H.-P."/>
            <person name="Eisen J.A."/>
        </authorList>
    </citation>
    <scope>NUCLEOTIDE SEQUENCE [LARGE SCALE GENOMIC DNA]</scope>
    <source>
        <strain evidence="3">ATCC 19993 / DSM 43833 / CBS 139.67 / JCM 10125 / KCTC 9307 / NBRC 14880 / R51</strain>
    </source>
</reference>
<dbReference type="KEGG" id="tbi:Tbis_1456"/>
<dbReference type="Proteomes" id="UP000006640">
    <property type="component" value="Chromosome"/>
</dbReference>
<dbReference type="AlphaFoldDB" id="D6YA31"/>
<evidence type="ECO:0000313" key="3">
    <source>
        <dbReference type="Proteomes" id="UP000006640"/>
    </source>
</evidence>
<gene>
    <name evidence="2" type="ordered locus">Tbis_1456</name>
</gene>
<feature type="region of interest" description="Disordered" evidence="1">
    <location>
        <begin position="1"/>
        <end position="29"/>
    </location>
</feature>
<evidence type="ECO:0000313" key="2">
    <source>
        <dbReference type="EMBL" id="ADG88174.1"/>
    </source>
</evidence>
<name>D6YA31_THEBD</name>
<protein>
    <submittedName>
        <fullName evidence="2">Uncharacterized protein</fullName>
    </submittedName>
</protein>